<organism evidence="3">
    <name type="scientific">Solanum lycopersicum</name>
    <name type="common">Tomato</name>
    <name type="synonym">Lycopersicon esculentum</name>
    <dbReference type="NCBI Taxonomy" id="4081"/>
    <lineage>
        <taxon>Eukaryota</taxon>
        <taxon>Viridiplantae</taxon>
        <taxon>Streptophyta</taxon>
        <taxon>Embryophyta</taxon>
        <taxon>Tracheophyta</taxon>
        <taxon>Spermatophyta</taxon>
        <taxon>Magnoliopsida</taxon>
        <taxon>eudicotyledons</taxon>
        <taxon>Gunneridae</taxon>
        <taxon>Pentapetalae</taxon>
        <taxon>asterids</taxon>
        <taxon>lamiids</taxon>
        <taxon>Solanales</taxon>
        <taxon>Solanaceae</taxon>
        <taxon>Solanoideae</taxon>
        <taxon>Solaneae</taxon>
        <taxon>Solanum</taxon>
        <taxon>Solanum subgen. Lycopersicon</taxon>
    </lineage>
</organism>
<dbReference type="EnsemblPlants" id="Solyc09g009320.1.1">
    <property type="protein sequence ID" value="Solyc09g009320.1.1"/>
    <property type="gene ID" value="Solyc09g009320.1"/>
</dbReference>
<sequence>MEDALWSDCIPLDILGLISSRLVAAEYFIFRAVCKRWRDAPLTPPHRPAQPEKSPCLITLRGDSGIIEFFHPVYNVMTTTSIPNPKLMDSRIRSSKDNWLLVSNGSRGMFFFNPVSNDITELPDLPYDNICPSWTFSCPPDSSSACFVVGIDYAGNPPDVYIIKVGETSWTYHNLDDPADRYKCFCLSACTSPIFFKNNIVYVLGDKGTLGILTINENSIPSWKFYGKPFPRRRLNPIQYVYTAEDVDNEGMLVVFLSHHEGKVEVWRYKMNGQVLEREKITSLDNNKTLFVSSVGSCLKPCIAPGLGNKIYFSMFHNKKGVFYCLVNRKYYSFDYLGIKNVVGKGQDVCPPAAFGQLKIEASKDIVKRSLSASTLKGNTRLTPRHLSLELMKFEENMEAVTILGGKT</sequence>
<dbReference type="Proteomes" id="UP000004994">
    <property type="component" value="Chromosome 9"/>
</dbReference>
<feature type="domain" description="KIB1-4 beta-propeller" evidence="2">
    <location>
        <begin position="77"/>
        <end position="322"/>
    </location>
</feature>
<dbReference type="InParanoid" id="K4CQW1"/>
<reference evidence="3" key="2">
    <citation type="submission" date="2013-04" db="UniProtKB">
        <authorList>
            <consortium name="EnsemblPlants"/>
        </authorList>
    </citation>
    <scope>IDENTIFICATION</scope>
    <source>
        <strain evidence="3">cv. Heinz 1706</strain>
    </source>
</reference>
<evidence type="ECO:0000259" key="1">
    <source>
        <dbReference type="Pfam" id="PF00646"/>
    </source>
</evidence>
<dbReference type="PaxDb" id="4081-Solyc09g009320.1.1"/>
<dbReference type="InterPro" id="IPR005174">
    <property type="entry name" value="KIB1-4_b-propeller"/>
</dbReference>
<feature type="domain" description="F-box" evidence="1">
    <location>
        <begin position="9"/>
        <end position="40"/>
    </location>
</feature>
<name>K4CQW1_SOLLC</name>
<dbReference type="Gramene" id="Solyc09g009320.1.1">
    <property type="protein sequence ID" value="Solyc09g009320.1.1"/>
    <property type="gene ID" value="Solyc09g009320.1"/>
</dbReference>
<reference evidence="3" key="1">
    <citation type="journal article" date="2012" name="Nature">
        <title>The tomato genome sequence provides insights into fleshy fruit evolution.</title>
        <authorList>
            <consortium name="Tomato Genome Consortium"/>
        </authorList>
    </citation>
    <scope>NUCLEOTIDE SEQUENCE [LARGE SCALE GENOMIC DNA]</scope>
    <source>
        <strain evidence="3">cv. Heinz 1706</strain>
    </source>
</reference>
<evidence type="ECO:0008006" key="5">
    <source>
        <dbReference type="Google" id="ProtNLM"/>
    </source>
</evidence>
<dbReference type="InterPro" id="IPR001810">
    <property type="entry name" value="F-box_dom"/>
</dbReference>
<proteinExistence type="predicted"/>
<evidence type="ECO:0000313" key="4">
    <source>
        <dbReference type="Proteomes" id="UP000004994"/>
    </source>
</evidence>
<keyword evidence="4" id="KW-1185">Reference proteome</keyword>
<dbReference type="HOGENOM" id="CLU_063782_0_0_1"/>
<accession>K4CQW1</accession>
<dbReference type="SUPFAM" id="SSF50965">
    <property type="entry name" value="Galactose oxidase, central domain"/>
    <property type="match status" value="1"/>
</dbReference>
<protein>
    <recommendedName>
        <fullName evidence="5">F-box domain-containing protein</fullName>
    </recommendedName>
</protein>
<dbReference type="PANTHER" id="PTHR33127">
    <property type="entry name" value="TRANSMEMBRANE PROTEIN"/>
    <property type="match status" value="1"/>
</dbReference>
<dbReference type="OMA" id="PFANQRI"/>
<evidence type="ECO:0000259" key="2">
    <source>
        <dbReference type="Pfam" id="PF03478"/>
    </source>
</evidence>
<dbReference type="PhylomeDB" id="K4CQW1"/>
<dbReference type="InterPro" id="IPR011043">
    <property type="entry name" value="Gal_Oxase/kelch_b-propeller"/>
</dbReference>
<dbReference type="PANTHER" id="PTHR33127:SF92">
    <property type="entry name" value="F-BOX DOMAIN-CONTAINING PROTEIN"/>
    <property type="match status" value="1"/>
</dbReference>
<evidence type="ECO:0000313" key="3">
    <source>
        <dbReference type="EnsemblPlants" id="Solyc09g009320.1.1"/>
    </source>
</evidence>
<dbReference type="Pfam" id="PF00646">
    <property type="entry name" value="F-box"/>
    <property type="match status" value="1"/>
</dbReference>
<dbReference type="STRING" id="4081.K4CQW1"/>
<dbReference type="AlphaFoldDB" id="K4CQW1"/>
<dbReference type="eggNOG" id="ENOG502S177">
    <property type="taxonomic scope" value="Eukaryota"/>
</dbReference>
<dbReference type="Pfam" id="PF03478">
    <property type="entry name" value="Beta-prop_KIB1-4"/>
    <property type="match status" value="1"/>
</dbReference>